<comment type="caution">
    <text evidence="1">The sequence shown here is derived from an EMBL/GenBank/DDBJ whole genome shotgun (WGS) entry which is preliminary data.</text>
</comment>
<name>A0ACC2ZQJ3_9PEZI</name>
<organism evidence="1 2">
    <name type="scientific">Coniosporium tulheliwenetii</name>
    <dbReference type="NCBI Taxonomy" id="3383036"/>
    <lineage>
        <taxon>Eukaryota</taxon>
        <taxon>Fungi</taxon>
        <taxon>Dikarya</taxon>
        <taxon>Ascomycota</taxon>
        <taxon>Pezizomycotina</taxon>
        <taxon>Dothideomycetes</taxon>
        <taxon>Dothideomycetes incertae sedis</taxon>
        <taxon>Coniosporium</taxon>
    </lineage>
</organism>
<proteinExistence type="predicted"/>
<protein>
    <submittedName>
        <fullName evidence="1">Uncharacterized protein</fullName>
    </submittedName>
</protein>
<gene>
    <name evidence="1" type="ORF">H2199_000561</name>
</gene>
<sequence length="112" mass="12493">MGQAYLTTIAGNMEGPAGARYPKKETGCNSTDQTNLRKRLTNRYNPTEADIHPTDPRSWCLISKMMHSNELVKAAHIIPYSIGDVPAAYLFGVDPEHGYKTIWGGSNDPRKW</sequence>
<evidence type="ECO:0000313" key="2">
    <source>
        <dbReference type="Proteomes" id="UP001172680"/>
    </source>
</evidence>
<keyword evidence="2" id="KW-1185">Reference proteome</keyword>
<dbReference type="EMBL" id="JAPDRP010000001">
    <property type="protein sequence ID" value="KAJ9649782.1"/>
    <property type="molecule type" value="Genomic_DNA"/>
</dbReference>
<accession>A0ACC2ZQJ3</accession>
<reference evidence="1" key="1">
    <citation type="submission" date="2022-10" db="EMBL/GenBank/DDBJ databases">
        <title>Culturing micro-colonial fungi from biological soil crusts in the Mojave desert and describing Neophaeococcomyces mojavensis, and introducing the new genera and species Taxawa tesnikishii.</title>
        <authorList>
            <person name="Kurbessoian T."/>
            <person name="Stajich J.E."/>
        </authorList>
    </citation>
    <scope>NUCLEOTIDE SEQUENCE</scope>
    <source>
        <strain evidence="1">JES_115</strain>
    </source>
</reference>
<dbReference type="Proteomes" id="UP001172680">
    <property type="component" value="Unassembled WGS sequence"/>
</dbReference>
<evidence type="ECO:0000313" key="1">
    <source>
        <dbReference type="EMBL" id="KAJ9649782.1"/>
    </source>
</evidence>